<reference evidence="2" key="1">
    <citation type="journal article" date="2023" name="Comput. Struct. Biotechnol. J.">
        <title>Discovery of a novel marine Bacteroidetes with a rich repertoire of carbohydrate-active enzymes.</title>
        <authorList>
            <person name="Chen B."/>
            <person name="Liu G."/>
            <person name="Chen Q."/>
            <person name="Wang H."/>
            <person name="Liu L."/>
            <person name="Tang K."/>
        </authorList>
    </citation>
    <scope>NUCLEOTIDE SEQUENCE</scope>
    <source>
        <strain evidence="2">TK19036</strain>
    </source>
</reference>
<evidence type="ECO:0000256" key="1">
    <source>
        <dbReference type="ARBA" id="ARBA00004496"/>
    </source>
</evidence>
<protein>
    <submittedName>
        <fullName evidence="2">Iron-sulfur cluster repair di-iron protein</fullName>
    </submittedName>
</protein>
<organism evidence="2">
    <name type="scientific">Roseihalotalea indica</name>
    <dbReference type="NCBI Taxonomy" id="2867963"/>
    <lineage>
        <taxon>Bacteria</taxon>
        <taxon>Pseudomonadati</taxon>
        <taxon>Bacteroidota</taxon>
        <taxon>Cytophagia</taxon>
        <taxon>Cytophagales</taxon>
        <taxon>Catalimonadaceae</taxon>
        <taxon>Roseihalotalea</taxon>
    </lineage>
</organism>
<proteinExistence type="predicted"/>
<dbReference type="InterPro" id="IPR019903">
    <property type="entry name" value="RIC_family"/>
</dbReference>
<dbReference type="EMBL" id="CP120682">
    <property type="protein sequence ID" value="WKN39056.1"/>
    <property type="molecule type" value="Genomic_DNA"/>
</dbReference>
<dbReference type="InterPro" id="IPR038062">
    <property type="entry name" value="ScdA-like_N_sf"/>
</dbReference>
<dbReference type="GO" id="GO:0005737">
    <property type="term" value="C:cytoplasm"/>
    <property type="evidence" value="ECO:0007669"/>
    <property type="project" value="UniProtKB-SubCell"/>
</dbReference>
<dbReference type="Gene3D" id="1.20.120.520">
    <property type="entry name" value="nmb1532 protein domain like"/>
    <property type="match status" value="1"/>
</dbReference>
<sequence>MNINTHKRIGELVDENYAYASVLYYFGIKFYDYDEKTLEQACQERSLNVDHVIRNLEAVYEQDENQPTALSSLPVDIIIAYLKHTHFLFIKERLPYLSKLIHHLPKHQHQLIVEDLQFVFPLFVEDLIHHIYEEEDEFFSYVLALQKAAQQGQSSSYLYFGMEKYSIQEFAMHHDMDDDEMEGIRQITNDYSTEGIESLHLRVIYAELQKFERELCVHASVENEILFPKALMLEKQVQKTMRAKVRLN</sequence>
<dbReference type="PANTHER" id="PTHR36438">
    <property type="entry name" value="IRON-SULFUR CLUSTER REPAIR PROTEIN YTFE"/>
    <property type="match status" value="1"/>
</dbReference>
<accession>A0AA49JFX1</accession>
<dbReference type="PANTHER" id="PTHR36438:SF1">
    <property type="entry name" value="IRON-SULFUR CLUSTER REPAIR PROTEIN YTFE"/>
    <property type="match status" value="1"/>
</dbReference>
<name>A0AA49JFX1_9BACT</name>
<dbReference type="SUPFAM" id="SSF140683">
    <property type="entry name" value="SP0561-like"/>
    <property type="match status" value="1"/>
</dbReference>
<comment type="subcellular location">
    <subcellularLocation>
        <location evidence="1">Cytoplasm</location>
    </subcellularLocation>
</comment>
<gene>
    <name evidence="2" type="ORF">K4G66_10140</name>
</gene>
<dbReference type="AlphaFoldDB" id="A0AA49JFX1"/>
<evidence type="ECO:0000313" key="2">
    <source>
        <dbReference type="EMBL" id="WKN39056.1"/>
    </source>
</evidence>
<reference evidence="2" key="2">
    <citation type="journal article" date="2024" name="Antonie Van Leeuwenhoek">
        <title>Roseihalotalea indica gen. nov., sp. nov., a halophilic Bacteroidetes from mesopelagic Southwest Indian Ocean with higher carbohydrate metabolic potential.</title>
        <authorList>
            <person name="Chen B."/>
            <person name="Zhang M."/>
            <person name="Lin D."/>
            <person name="Ye J."/>
            <person name="Tang K."/>
        </authorList>
    </citation>
    <scope>NUCLEOTIDE SEQUENCE</scope>
    <source>
        <strain evidence="2">TK19036</strain>
    </source>
</reference>